<dbReference type="RefSeq" id="WP_160821074.1">
    <property type="nucleotide sequence ID" value="NZ_JBHSXE010000001.1"/>
</dbReference>
<organism evidence="2 3">
    <name type="scientific">Actinomadura yumaensis</name>
    <dbReference type="NCBI Taxonomy" id="111807"/>
    <lineage>
        <taxon>Bacteria</taxon>
        <taxon>Bacillati</taxon>
        <taxon>Actinomycetota</taxon>
        <taxon>Actinomycetes</taxon>
        <taxon>Streptosporangiales</taxon>
        <taxon>Thermomonosporaceae</taxon>
        <taxon>Actinomadura</taxon>
    </lineage>
</organism>
<keyword evidence="3" id="KW-1185">Reference proteome</keyword>
<name>A0ABW2CVU2_9ACTN</name>
<dbReference type="EMBL" id="JBHSXS010000030">
    <property type="protein sequence ID" value="MFC6884738.1"/>
    <property type="molecule type" value="Genomic_DNA"/>
</dbReference>
<dbReference type="Proteomes" id="UP001596380">
    <property type="component" value="Unassembled WGS sequence"/>
</dbReference>
<proteinExistence type="predicted"/>
<evidence type="ECO:0000313" key="3">
    <source>
        <dbReference type="Proteomes" id="UP001596380"/>
    </source>
</evidence>
<protein>
    <submittedName>
        <fullName evidence="2">Uncharacterized protein</fullName>
    </submittedName>
</protein>
<accession>A0ABW2CVU2</accession>
<gene>
    <name evidence="2" type="ORF">ACFQKB_33610</name>
</gene>
<feature type="region of interest" description="Disordered" evidence="1">
    <location>
        <begin position="93"/>
        <end position="127"/>
    </location>
</feature>
<evidence type="ECO:0000256" key="1">
    <source>
        <dbReference type="SAM" id="MobiDB-lite"/>
    </source>
</evidence>
<sequence length="127" mass="14197">MDLALVGLEEAMHSRGHPKTLIDQIAAQARDHANARLADEPAQAAEKSIQRAYQVVAPFFTSLMRRHGLSNETLIEVNEDGRKHVARVRRYREIEAEPADRHTEAEPADLPTKAETDGCDGTRTTER</sequence>
<evidence type="ECO:0000313" key="2">
    <source>
        <dbReference type="EMBL" id="MFC6884738.1"/>
    </source>
</evidence>
<reference evidence="3" key="1">
    <citation type="journal article" date="2019" name="Int. J. Syst. Evol. Microbiol.">
        <title>The Global Catalogue of Microorganisms (GCM) 10K type strain sequencing project: providing services to taxonomists for standard genome sequencing and annotation.</title>
        <authorList>
            <consortium name="The Broad Institute Genomics Platform"/>
            <consortium name="The Broad Institute Genome Sequencing Center for Infectious Disease"/>
            <person name="Wu L."/>
            <person name="Ma J."/>
        </authorList>
    </citation>
    <scope>NUCLEOTIDE SEQUENCE [LARGE SCALE GENOMIC DNA]</scope>
    <source>
        <strain evidence="3">JCM 3369</strain>
    </source>
</reference>
<comment type="caution">
    <text evidence="2">The sequence shown here is derived from an EMBL/GenBank/DDBJ whole genome shotgun (WGS) entry which is preliminary data.</text>
</comment>
<feature type="compositionally biased region" description="Basic and acidic residues" evidence="1">
    <location>
        <begin position="93"/>
        <end position="105"/>
    </location>
</feature>